<keyword evidence="10" id="KW-0967">Endosome</keyword>
<feature type="transmembrane region" description="Helical" evidence="18">
    <location>
        <begin position="76"/>
        <end position="100"/>
    </location>
</feature>
<comment type="subcellular location">
    <subcellularLocation>
        <location evidence="5">Cytoplasmic vesicle</location>
        <location evidence="5">Autophagosome</location>
    </subcellularLocation>
    <subcellularLocation>
        <location evidence="3">Cytoplasmic vesicle</location>
        <location evidence="3">Secretory vesicle</location>
        <location evidence="3">Synaptic vesicle</location>
    </subcellularLocation>
    <subcellularLocation>
        <location evidence="4">Early endosome</location>
    </subcellularLocation>
    <subcellularLocation>
        <location evidence="6">Golgi apparatus</location>
        <location evidence="6">trans-Golgi network</location>
    </subcellularLocation>
    <subcellularLocation>
        <location evidence="7">Late endosome</location>
    </subcellularLocation>
    <subcellularLocation>
        <location evidence="1">Membrane</location>
        <topology evidence="1">Multi-pass membrane protein</topology>
    </subcellularLocation>
    <subcellularLocation>
        <location evidence="2">Recycling endosome</location>
    </subcellularLocation>
</comment>
<keyword evidence="12" id="KW-0770">Synapse</keyword>
<evidence type="ECO:0000313" key="20">
    <source>
        <dbReference type="Proteomes" id="UP001289374"/>
    </source>
</evidence>
<reference evidence="19" key="1">
    <citation type="submission" date="2020-06" db="EMBL/GenBank/DDBJ databases">
        <authorList>
            <person name="Li T."/>
            <person name="Hu X."/>
            <person name="Zhang T."/>
            <person name="Song X."/>
            <person name="Zhang H."/>
            <person name="Dai N."/>
            <person name="Sheng W."/>
            <person name="Hou X."/>
            <person name="Wei L."/>
        </authorList>
    </citation>
    <scope>NUCLEOTIDE SEQUENCE</scope>
    <source>
        <strain evidence="19">K16</strain>
        <tissue evidence="19">Leaf</tissue>
    </source>
</reference>
<evidence type="ECO:0000256" key="14">
    <source>
        <dbReference type="ARBA" id="ARBA00023136"/>
    </source>
</evidence>
<dbReference type="GO" id="GO:0005769">
    <property type="term" value="C:early endosome"/>
    <property type="evidence" value="ECO:0007669"/>
    <property type="project" value="UniProtKB-SubCell"/>
</dbReference>
<keyword evidence="13" id="KW-0333">Golgi apparatus</keyword>
<evidence type="ECO:0000256" key="1">
    <source>
        <dbReference type="ARBA" id="ARBA00004141"/>
    </source>
</evidence>
<dbReference type="InterPro" id="IPR008590">
    <property type="entry name" value="TMEM_230/134"/>
</dbReference>
<dbReference type="Proteomes" id="UP001289374">
    <property type="component" value="Unassembled WGS sequence"/>
</dbReference>
<evidence type="ECO:0000256" key="12">
    <source>
        <dbReference type="ARBA" id="ARBA00023018"/>
    </source>
</evidence>
<proteinExistence type="inferred from homology"/>
<evidence type="ECO:0000256" key="3">
    <source>
        <dbReference type="ARBA" id="ARBA00004234"/>
    </source>
</evidence>
<dbReference type="GO" id="GO:0055037">
    <property type="term" value="C:recycling endosome"/>
    <property type="evidence" value="ECO:0007669"/>
    <property type="project" value="UniProtKB-SubCell"/>
</dbReference>
<protein>
    <recommendedName>
        <fullName evidence="17">Transmembrane protein 230</fullName>
    </recommendedName>
</protein>
<dbReference type="GO" id="GO:0016020">
    <property type="term" value="C:membrane"/>
    <property type="evidence" value="ECO:0007669"/>
    <property type="project" value="UniProtKB-SubCell"/>
</dbReference>
<organism evidence="19 20">
    <name type="scientific">Sesamum angolense</name>
    <dbReference type="NCBI Taxonomy" id="2727404"/>
    <lineage>
        <taxon>Eukaryota</taxon>
        <taxon>Viridiplantae</taxon>
        <taxon>Streptophyta</taxon>
        <taxon>Embryophyta</taxon>
        <taxon>Tracheophyta</taxon>
        <taxon>Spermatophyta</taxon>
        <taxon>Magnoliopsida</taxon>
        <taxon>eudicotyledons</taxon>
        <taxon>Gunneridae</taxon>
        <taxon>Pentapetalae</taxon>
        <taxon>asterids</taxon>
        <taxon>lamiids</taxon>
        <taxon>Lamiales</taxon>
        <taxon>Pedaliaceae</taxon>
        <taxon>Sesamum</taxon>
    </lineage>
</organism>
<evidence type="ECO:0000256" key="17">
    <source>
        <dbReference type="ARBA" id="ARBA00024088"/>
    </source>
</evidence>
<dbReference type="PANTHER" id="PTHR15664:SF6">
    <property type="entry name" value="TRANSMEMBRANE PROTEIN 230"/>
    <property type="match status" value="1"/>
</dbReference>
<gene>
    <name evidence="19" type="ORF">Sango_2037900</name>
</gene>
<evidence type="ECO:0000256" key="7">
    <source>
        <dbReference type="ARBA" id="ARBA00004603"/>
    </source>
</evidence>
<dbReference type="Pfam" id="PF05915">
    <property type="entry name" value="TMEM_230_134"/>
    <property type="match status" value="1"/>
</dbReference>
<dbReference type="InterPro" id="IPR044234">
    <property type="entry name" value="TMEM230"/>
</dbReference>
<comment type="similarity">
    <text evidence="8">Belongs to the TMEM134/TMEM230 family.</text>
</comment>
<evidence type="ECO:0000256" key="4">
    <source>
        <dbReference type="ARBA" id="ARBA00004412"/>
    </source>
</evidence>
<comment type="caution">
    <text evidence="19">The sequence shown here is derived from an EMBL/GenBank/DDBJ whole genome shotgun (WGS) entry which is preliminary data.</text>
</comment>
<sequence>MAYVDHAFSISDEDMMMETSYAVKNKPPIKEISLAVALFVFGALGIVVGIAMAVNKVGGDRAPRHSSSVLFISGRVFFAILGGVLFIPGFYYTRIAYYAYQGYKGFSFSNIPAV</sequence>
<dbReference type="AlphaFoldDB" id="A0AAE2BP36"/>
<feature type="transmembrane region" description="Helical" evidence="18">
    <location>
        <begin position="32"/>
        <end position="55"/>
    </location>
</feature>
<evidence type="ECO:0000256" key="11">
    <source>
        <dbReference type="ARBA" id="ARBA00022989"/>
    </source>
</evidence>
<name>A0AAE2BP36_9LAMI</name>
<evidence type="ECO:0000256" key="15">
    <source>
        <dbReference type="ARBA" id="ARBA00023329"/>
    </source>
</evidence>
<evidence type="ECO:0000256" key="9">
    <source>
        <dbReference type="ARBA" id="ARBA00022692"/>
    </source>
</evidence>
<dbReference type="PANTHER" id="PTHR15664">
    <property type="entry name" value="C20ORF30 PROTEIN"/>
    <property type="match status" value="1"/>
</dbReference>
<dbReference type="GO" id="GO:0005794">
    <property type="term" value="C:Golgi apparatus"/>
    <property type="evidence" value="ECO:0007669"/>
    <property type="project" value="UniProtKB-SubCell"/>
</dbReference>
<comment type="function">
    <text evidence="16">Involved in trafficking and recycling of synaptic vesicles.</text>
</comment>
<evidence type="ECO:0000256" key="13">
    <source>
        <dbReference type="ARBA" id="ARBA00023034"/>
    </source>
</evidence>
<evidence type="ECO:0000256" key="16">
    <source>
        <dbReference type="ARBA" id="ARBA00024003"/>
    </source>
</evidence>
<accession>A0AAE2BP36</accession>
<evidence type="ECO:0000256" key="6">
    <source>
        <dbReference type="ARBA" id="ARBA00004601"/>
    </source>
</evidence>
<evidence type="ECO:0000256" key="5">
    <source>
        <dbReference type="ARBA" id="ARBA00004419"/>
    </source>
</evidence>
<keyword evidence="14 18" id="KW-0472">Membrane</keyword>
<dbReference type="GO" id="GO:0005776">
    <property type="term" value="C:autophagosome"/>
    <property type="evidence" value="ECO:0007669"/>
    <property type="project" value="UniProtKB-SubCell"/>
</dbReference>
<dbReference type="GO" id="GO:0005770">
    <property type="term" value="C:late endosome"/>
    <property type="evidence" value="ECO:0007669"/>
    <property type="project" value="UniProtKB-SubCell"/>
</dbReference>
<keyword evidence="9 18" id="KW-0812">Transmembrane</keyword>
<evidence type="ECO:0000256" key="18">
    <source>
        <dbReference type="SAM" id="Phobius"/>
    </source>
</evidence>
<evidence type="ECO:0000256" key="8">
    <source>
        <dbReference type="ARBA" id="ARBA00007743"/>
    </source>
</evidence>
<reference evidence="19" key="2">
    <citation type="journal article" date="2024" name="Plant">
        <title>Genomic evolution and insights into agronomic trait innovations of Sesamum species.</title>
        <authorList>
            <person name="Miao H."/>
            <person name="Wang L."/>
            <person name="Qu L."/>
            <person name="Liu H."/>
            <person name="Sun Y."/>
            <person name="Le M."/>
            <person name="Wang Q."/>
            <person name="Wei S."/>
            <person name="Zheng Y."/>
            <person name="Lin W."/>
            <person name="Duan Y."/>
            <person name="Cao H."/>
            <person name="Xiong S."/>
            <person name="Wang X."/>
            <person name="Wei L."/>
            <person name="Li C."/>
            <person name="Ma Q."/>
            <person name="Ju M."/>
            <person name="Zhao R."/>
            <person name="Li G."/>
            <person name="Mu C."/>
            <person name="Tian Q."/>
            <person name="Mei H."/>
            <person name="Zhang T."/>
            <person name="Gao T."/>
            <person name="Zhang H."/>
        </authorList>
    </citation>
    <scope>NUCLEOTIDE SEQUENCE</scope>
    <source>
        <strain evidence="19">K16</strain>
    </source>
</reference>
<keyword evidence="11 18" id="KW-1133">Transmembrane helix</keyword>
<keyword evidence="20" id="KW-1185">Reference proteome</keyword>
<evidence type="ECO:0000313" key="19">
    <source>
        <dbReference type="EMBL" id="KAK4392601.1"/>
    </source>
</evidence>
<evidence type="ECO:0000256" key="10">
    <source>
        <dbReference type="ARBA" id="ARBA00022753"/>
    </source>
</evidence>
<dbReference type="EMBL" id="JACGWL010000011">
    <property type="protein sequence ID" value="KAK4392601.1"/>
    <property type="molecule type" value="Genomic_DNA"/>
</dbReference>
<evidence type="ECO:0000256" key="2">
    <source>
        <dbReference type="ARBA" id="ARBA00004172"/>
    </source>
</evidence>
<keyword evidence="15" id="KW-0968">Cytoplasmic vesicle</keyword>